<feature type="transmembrane region" description="Helical" evidence="9">
    <location>
        <begin position="321"/>
        <end position="343"/>
    </location>
</feature>
<keyword evidence="5 9" id="KW-1133">Transmembrane helix</keyword>
<feature type="transmembrane region" description="Helical" evidence="9">
    <location>
        <begin position="448"/>
        <end position="469"/>
    </location>
</feature>
<evidence type="ECO:0000256" key="5">
    <source>
        <dbReference type="ARBA" id="ARBA00022989"/>
    </source>
</evidence>
<sequence>MGNLTAFVDHVRLYIHAYTLALSACMGSIFYGWDIGLIGGVISLPAYQQYFGVDKLSKSQAANLNGNVVSILQAGSFFGALSTGYFSGRFGRKPVLLASGIVYIIGSVIQSIVGLGSSQSVALRVLYFGRFVGGFGVGMVSALVPSYVSECVPKSIRGRCTGMIQFANNVGIMLSFWVNFGVAQHVPFGAMQWRIPFIVQIIPGFIFILGMLFQPESPRWLVEHGEHERAARALGFAAGKPADDPAVLVTLEEIKEDFYGKERASLWKQFKMMGESRSTALRCFIPSLVMFCQQWTGTNAINYFSPEIFAGLGVSSTTSKLFATGIYGVVKVIAVATVLMFAVEKVGRKNCLIIGGIGQGLTMLWIGGFQAVHPESTIVPASYVSLVAVYLYAVFYCVGWGPVPWVVASEVAPNHVRTAALALAIGVNWLFAFTISKITPIMLNTIEYGTFLLFGLCCVLMAVWAYFLLPETTGYALEDVKYLFERDVVVRALQDAPGGRVFLGGKRAPKILLELA</sequence>
<dbReference type="InterPro" id="IPR005828">
    <property type="entry name" value="MFS_sugar_transport-like"/>
</dbReference>
<gene>
    <name evidence="11" type="ORF">HETIRDRAFT_157934</name>
</gene>
<dbReference type="GeneID" id="20667761"/>
<dbReference type="InterPro" id="IPR003663">
    <property type="entry name" value="Sugar/inositol_transpt"/>
</dbReference>
<comment type="catalytic activity">
    <reaction evidence="7">
        <text>myo-inositol(out) + H(+)(out) = myo-inositol(in) + H(+)(in)</text>
        <dbReference type="Rhea" id="RHEA:60364"/>
        <dbReference type="ChEBI" id="CHEBI:15378"/>
        <dbReference type="ChEBI" id="CHEBI:17268"/>
    </reaction>
</comment>
<dbReference type="PROSITE" id="PS00217">
    <property type="entry name" value="SUGAR_TRANSPORT_2"/>
    <property type="match status" value="1"/>
</dbReference>
<dbReference type="GO" id="GO:0005351">
    <property type="term" value="F:carbohydrate:proton symporter activity"/>
    <property type="evidence" value="ECO:0007669"/>
    <property type="project" value="TreeGrafter"/>
</dbReference>
<dbReference type="InterPro" id="IPR050360">
    <property type="entry name" value="MFS_Sugar_Transporters"/>
</dbReference>
<dbReference type="PROSITE" id="PS00216">
    <property type="entry name" value="SUGAR_TRANSPORT_1"/>
    <property type="match status" value="1"/>
</dbReference>
<dbReference type="AlphaFoldDB" id="W4KC53"/>
<dbReference type="Pfam" id="PF00083">
    <property type="entry name" value="Sugar_tr"/>
    <property type="match status" value="1"/>
</dbReference>
<name>W4KC53_HETIT</name>
<feature type="transmembrane region" description="Helical" evidence="9">
    <location>
        <begin position="67"/>
        <end position="88"/>
    </location>
</feature>
<evidence type="ECO:0000313" key="11">
    <source>
        <dbReference type="EMBL" id="ETW83452.1"/>
    </source>
</evidence>
<dbReference type="Gene3D" id="1.20.1250.20">
    <property type="entry name" value="MFS general substrate transporter like domains"/>
    <property type="match status" value="2"/>
</dbReference>
<keyword evidence="11" id="KW-0762">Sugar transport</keyword>
<feature type="transmembrane region" description="Helical" evidence="9">
    <location>
        <begin position="195"/>
        <end position="213"/>
    </location>
</feature>
<dbReference type="eggNOG" id="KOG0254">
    <property type="taxonomic scope" value="Eukaryota"/>
</dbReference>
<dbReference type="SUPFAM" id="SSF103473">
    <property type="entry name" value="MFS general substrate transporter"/>
    <property type="match status" value="1"/>
</dbReference>
<comment type="subcellular location">
    <subcellularLocation>
        <location evidence="1">Membrane</location>
        <topology evidence="1">Multi-pass membrane protein</topology>
    </subcellularLocation>
</comment>
<evidence type="ECO:0000313" key="12">
    <source>
        <dbReference type="Proteomes" id="UP000030671"/>
    </source>
</evidence>
<dbReference type="InParanoid" id="W4KC53"/>
<evidence type="ECO:0000256" key="6">
    <source>
        <dbReference type="ARBA" id="ARBA00023136"/>
    </source>
</evidence>
<dbReference type="PANTHER" id="PTHR48022:SF81">
    <property type="entry name" value="MAJOR FACILITATOR SUPERFAMILY (MFS) PROFILE DOMAIN-CONTAINING PROTEIN"/>
    <property type="match status" value="1"/>
</dbReference>
<organism evidence="11 12">
    <name type="scientific">Heterobasidion irregulare (strain TC 32-1)</name>
    <dbReference type="NCBI Taxonomy" id="747525"/>
    <lineage>
        <taxon>Eukaryota</taxon>
        <taxon>Fungi</taxon>
        <taxon>Dikarya</taxon>
        <taxon>Basidiomycota</taxon>
        <taxon>Agaricomycotina</taxon>
        <taxon>Agaricomycetes</taxon>
        <taxon>Russulales</taxon>
        <taxon>Bondarzewiaceae</taxon>
        <taxon>Heterobasidion</taxon>
        <taxon>Heterobasidion annosum species complex</taxon>
    </lineage>
</organism>
<keyword evidence="12" id="KW-1185">Reference proteome</keyword>
<dbReference type="GO" id="GO:0016020">
    <property type="term" value="C:membrane"/>
    <property type="evidence" value="ECO:0007669"/>
    <property type="project" value="UniProtKB-SubCell"/>
</dbReference>
<dbReference type="PANTHER" id="PTHR48022">
    <property type="entry name" value="PLASTIDIC GLUCOSE TRANSPORTER 4"/>
    <property type="match status" value="1"/>
</dbReference>
<dbReference type="HOGENOM" id="CLU_001265_30_12_1"/>
<feature type="transmembrane region" description="Helical" evidence="9">
    <location>
        <begin position="95"/>
        <end position="115"/>
    </location>
</feature>
<reference evidence="11 12" key="1">
    <citation type="journal article" date="2012" name="New Phytol.">
        <title>Insight into trade-off between wood decay and parasitism from the genome of a fungal forest pathogen.</title>
        <authorList>
            <person name="Olson A."/>
            <person name="Aerts A."/>
            <person name="Asiegbu F."/>
            <person name="Belbahri L."/>
            <person name="Bouzid O."/>
            <person name="Broberg A."/>
            <person name="Canback B."/>
            <person name="Coutinho P.M."/>
            <person name="Cullen D."/>
            <person name="Dalman K."/>
            <person name="Deflorio G."/>
            <person name="van Diepen L.T."/>
            <person name="Dunand C."/>
            <person name="Duplessis S."/>
            <person name="Durling M."/>
            <person name="Gonthier P."/>
            <person name="Grimwood J."/>
            <person name="Fossdal C.G."/>
            <person name="Hansson D."/>
            <person name="Henrissat B."/>
            <person name="Hietala A."/>
            <person name="Himmelstrand K."/>
            <person name="Hoffmeister D."/>
            <person name="Hogberg N."/>
            <person name="James T.Y."/>
            <person name="Karlsson M."/>
            <person name="Kohler A."/>
            <person name="Kues U."/>
            <person name="Lee Y.H."/>
            <person name="Lin Y.C."/>
            <person name="Lind M."/>
            <person name="Lindquist E."/>
            <person name="Lombard V."/>
            <person name="Lucas S."/>
            <person name="Lunden K."/>
            <person name="Morin E."/>
            <person name="Murat C."/>
            <person name="Park J."/>
            <person name="Raffaello T."/>
            <person name="Rouze P."/>
            <person name="Salamov A."/>
            <person name="Schmutz J."/>
            <person name="Solheim H."/>
            <person name="Stahlberg J."/>
            <person name="Velez H."/>
            <person name="de Vries R.P."/>
            <person name="Wiebenga A."/>
            <person name="Woodward S."/>
            <person name="Yakovlev I."/>
            <person name="Garbelotto M."/>
            <person name="Martin F."/>
            <person name="Grigoriev I.V."/>
            <person name="Stenlid J."/>
        </authorList>
    </citation>
    <scope>NUCLEOTIDE SEQUENCE [LARGE SCALE GENOMIC DNA]</scope>
    <source>
        <strain evidence="11 12">TC 32-1</strain>
    </source>
</reference>
<feature type="transmembrane region" description="Helical" evidence="9">
    <location>
        <begin position="127"/>
        <end position="148"/>
    </location>
</feature>
<keyword evidence="6 9" id="KW-0472">Membrane</keyword>
<feature type="transmembrane region" description="Helical" evidence="9">
    <location>
        <begin position="383"/>
        <end position="407"/>
    </location>
</feature>
<evidence type="ECO:0000256" key="8">
    <source>
        <dbReference type="RuleBase" id="RU003346"/>
    </source>
</evidence>
<dbReference type="OrthoDB" id="508119at2759"/>
<feature type="transmembrane region" description="Helical" evidence="9">
    <location>
        <begin position="20"/>
        <end position="47"/>
    </location>
</feature>
<accession>W4KC53</accession>
<dbReference type="InterPro" id="IPR020846">
    <property type="entry name" value="MFS_dom"/>
</dbReference>
<dbReference type="InterPro" id="IPR005829">
    <property type="entry name" value="Sugar_transporter_CS"/>
</dbReference>
<dbReference type="Proteomes" id="UP000030671">
    <property type="component" value="Unassembled WGS sequence"/>
</dbReference>
<dbReference type="RefSeq" id="XP_009545700.1">
    <property type="nucleotide sequence ID" value="XM_009547405.1"/>
</dbReference>
<feature type="transmembrane region" description="Helical" evidence="9">
    <location>
        <begin position="350"/>
        <end position="371"/>
    </location>
</feature>
<keyword evidence="3 8" id="KW-0813">Transport</keyword>
<evidence type="ECO:0000256" key="3">
    <source>
        <dbReference type="ARBA" id="ARBA00022448"/>
    </source>
</evidence>
<evidence type="ECO:0000256" key="7">
    <source>
        <dbReference type="ARBA" id="ARBA00049119"/>
    </source>
</evidence>
<evidence type="ECO:0000256" key="1">
    <source>
        <dbReference type="ARBA" id="ARBA00004141"/>
    </source>
</evidence>
<evidence type="ECO:0000259" key="10">
    <source>
        <dbReference type="PROSITE" id="PS50850"/>
    </source>
</evidence>
<proteinExistence type="inferred from homology"/>
<protein>
    <submittedName>
        <fullName evidence="11">MFS sugar transporter</fullName>
    </submittedName>
</protein>
<feature type="domain" description="Major facilitator superfamily (MFS) profile" evidence="10">
    <location>
        <begin position="20"/>
        <end position="473"/>
    </location>
</feature>
<evidence type="ECO:0000256" key="4">
    <source>
        <dbReference type="ARBA" id="ARBA00022692"/>
    </source>
</evidence>
<dbReference type="InterPro" id="IPR036259">
    <property type="entry name" value="MFS_trans_sf"/>
</dbReference>
<dbReference type="KEGG" id="hir:HETIRDRAFT_157934"/>
<evidence type="ECO:0000256" key="9">
    <source>
        <dbReference type="SAM" id="Phobius"/>
    </source>
</evidence>
<dbReference type="NCBIfam" id="TIGR00879">
    <property type="entry name" value="SP"/>
    <property type="match status" value="1"/>
</dbReference>
<dbReference type="FunFam" id="1.20.1250.20:FF:000026">
    <property type="entry name" value="MFS quinate transporter QutD"/>
    <property type="match status" value="1"/>
</dbReference>
<keyword evidence="4 9" id="KW-0812">Transmembrane</keyword>
<feature type="transmembrane region" description="Helical" evidence="9">
    <location>
        <begin position="419"/>
        <end position="436"/>
    </location>
</feature>
<dbReference type="PROSITE" id="PS50850">
    <property type="entry name" value="MFS"/>
    <property type="match status" value="1"/>
</dbReference>
<evidence type="ECO:0000256" key="2">
    <source>
        <dbReference type="ARBA" id="ARBA00010992"/>
    </source>
</evidence>
<comment type="similarity">
    <text evidence="2 8">Belongs to the major facilitator superfamily. Sugar transporter (TC 2.A.1.1) family.</text>
</comment>
<feature type="transmembrane region" description="Helical" evidence="9">
    <location>
        <begin position="160"/>
        <end position="183"/>
    </location>
</feature>
<dbReference type="EMBL" id="KI925457">
    <property type="protein sequence ID" value="ETW83452.1"/>
    <property type="molecule type" value="Genomic_DNA"/>
</dbReference>
<dbReference type="PRINTS" id="PR00171">
    <property type="entry name" value="SUGRTRNSPORT"/>
</dbReference>